<organism evidence="1 2">
    <name type="scientific">Pisolithus tinctorius Marx 270</name>
    <dbReference type="NCBI Taxonomy" id="870435"/>
    <lineage>
        <taxon>Eukaryota</taxon>
        <taxon>Fungi</taxon>
        <taxon>Dikarya</taxon>
        <taxon>Basidiomycota</taxon>
        <taxon>Agaricomycotina</taxon>
        <taxon>Agaricomycetes</taxon>
        <taxon>Agaricomycetidae</taxon>
        <taxon>Boletales</taxon>
        <taxon>Sclerodermatineae</taxon>
        <taxon>Pisolithaceae</taxon>
        <taxon>Pisolithus</taxon>
    </lineage>
</organism>
<reference evidence="2" key="2">
    <citation type="submission" date="2015-01" db="EMBL/GenBank/DDBJ databases">
        <title>Evolutionary Origins and Diversification of the Mycorrhizal Mutualists.</title>
        <authorList>
            <consortium name="DOE Joint Genome Institute"/>
            <consortium name="Mycorrhizal Genomics Consortium"/>
            <person name="Kohler A."/>
            <person name="Kuo A."/>
            <person name="Nagy L.G."/>
            <person name="Floudas D."/>
            <person name="Copeland A."/>
            <person name="Barry K.W."/>
            <person name="Cichocki N."/>
            <person name="Veneault-Fourrey C."/>
            <person name="LaButti K."/>
            <person name="Lindquist E.A."/>
            <person name="Lipzen A."/>
            <person name="Lundell T."/>
            <person name="Morin E."/>
            <person name="Murat C."/>
            <person name="Riley R."/>
            <person name="Ohm R."/>
            <person name="Sun H."/>
            <person name="Tunlid A."/>
            <person name="Henrissat B."/>
            <person name="Grigoriev I.V."/>
            <person name="Hibbett D.S."/>
            <person name="Martin F."/>
        </authorList>
    </citation>
    <scope>NUCLEOTIDE SEQUENCE [LARGE SCALE GENOMIC DNA]</scope>
    <source>
        <strain evidence="2">Marx 270</strain>
    </source>
</reference>
<gene>
    <name evidence="1" type="ORF">M404DRAFT_998974</name>
</gene>
<dbReference type="EMBL" id="KN831963">
    <property type="protein sequence ID" value="KIO06344.1"/>
    <property type="molecule type" value="Genomic_DNA"/>
</dbReference>
<dbReference type="AlphaFoldDB" id="A0A0C3PES2"/>
<reference evidence="1 2" key="1">
    <citation type="submission" date="2014-04" db="EMBL/GenBank/DDBJ databases">
        <authorList>
            <consortium name="DOE Joint Genome Institute"/>
            <person name="Kuo A."/>
            <person name="Kohler A."/>
            <person name="Costa M.D."/>
            <person name="Nagy L.G."/>
            <person name="Floudas D."/>
            <person name="Copeland A."/>
            <person name="Barry K.W."/>
            <person name="Cichocki N."/>
            <person name="Veneault-Fourrey C."/>
            <person name="LaButti K."/>
            <person name="Lindquist E.A."/>
            <person name="Lipzen A."/>
            <person name="Lundell T."/>
            <person name="Morin E."/>
            <person name="Murat C."/>
            <person name="Sun H."/>
            <person name="Tunlid A."/>
            <person name="Henrissat B."/>
            <person name="Grigoriev I.V."/>
            <person name="Hibbett D.S."/>
            <person name="Martin F."/>
            <person name="Nordberg H.P."/>
            <person name="Cantor M.N."/>
            <person name="Hua S.X."/>
        </authorList>
    </citation>
    <scope>NUCLEOTIDE SEQUENCE [LARGE SCALE GENOMIC DNA]</scope>
    <source>
        <strain evidence="1 2">Marx 270</strain>
    </source>
</reference>
<accession>A0A0C3PES2</accession>
<proteinExistence type="predicted"/>
<dbReference type="Proteomes" id="UP000054217">
    <property type="component" value="Unassembled WGS sequence"/>
</dbReference>
<sequence>ITKRLFARTGTPFDETPSILSYRHFDLITGRIKSTEVAVKPWIVLAGITTGGPDGNIT</sequence>
<protein>
    <submittedName>
        <fullName evidence="1">Uncharacterized protein</fullName>
    </submittedName>
</protein>
<dbReference type="HOGENOM" id="CLU_2984657_0_0_1"/>
<dbReference type="InParanoid" id="A0A0C3PES2"/>
<feature type="non-terminal residue" evidence="1">
    <location>
        <position position="1"/>
    </location>
</feature>
<name>A0A0C3PES2_PISTI</name>
<evidence type="ECO:0000313" key="1">
    <source>
        <dbReference type="EMBL" id="KIO06344.1"/>
    </source>
</evidence>
<keyword evidence="2" id="KW-1185">Reference proteome</keyword>
<evidence type="ECO:0000313" key="2">
    <source>
        <dbReference type="Proteomes" id="UP000054217"/>
    </source>
</evidence>